<evidence type="ECO:0000259" key="1">
    <source>
        <dbReference type="PROSITE" id="PS51725"/>
    </source>
</evidence>
<proteinExistence type="predicted"/>
<dbReference type="EMBL" id="KV748556">
    <property type="protein sequence ID" value="OCL14606.1"/>
    <property type="molecule type" value="Genomic_DNA"/>
</dbReference>
<name>A0A8E2FDE1_9PEZI</name>
<dbReference type="InterPro" id="IPR007138">
    <property type="entry name" value="ABM_dom"/>
</dbReference>
<evidence type="ECO:0000313" key="3">
    <source>
        <dbReference type="Proteomes" id="UP000250140"/>
    </source>
</evidence>
<dbReference type="AlphaFoldDB" id="A0A8E2FDE1"/>
<dbReference type="Proteomes" id="UP000250140">
    <property type="component" value="Unassembled WGS sequence"/>
</dbReference>
<dbReference type="OrthoDB" id="10011777at2759"/>
<dbReference type="Pfam" id="PF03992">
    <property type="entry name" value="ABM"/>
    <property type="match status" value="1"/>
</dbReference>
<dbReference type="PANTHER" id="PTHR40624:SF1">
    <property type="entry name" value="BIOSYNTHESIS MONOOXYGENASE, PUTATIVE (AFU_ORTHOLOGUE AFUA_1G12025)-RELATED"/>
    <property type="match status" value="1"/>
</dbReference>
<gene>
    <name evidence="2" type="ORF">AOQ84DRAFT_435553</name>
</gene>
<protein>
    <recommendedName>
        <fullName evidence="1">ABM domain-containing protein</fullName>
    </recommendedName>
</protein>
<feature type="domain" description="ABM" evidence="1">
    <location>
        <begin position="5"/>
        <end position="96"/>
    </location>
</feature>
<dbReference type="PANTHER" id="PTHR40624">
    <property type="entry name" value="BIOSYNTHESIS MONOOXYGENASE, PUTATIVE (AFU_ORTHOLOGUE AFUA_1G12025)-RELATED"/>
    <property type="match status" value="1"/>
</dbReference>
<keyword evidence="3" id="KW-1185">Reference proteome</keyword>
<dbReference type="Gene3D" id="3.30.70.100">
    <property type="match status" value="1"/>
</dbReference>
<organism evidence="2 3">
    <name type="scientific">Glonium stellatum</name>
    <dbReference type="NCBI Taxonomy" id="574774"/>
    <lineage>
        <taxon>Eukaryota</taxon>
        <taxon>Fungi</taxon>
        <taxon>Dikarya</taxon>
        <taxon>Ascomycota</taxon>
        <taxon>Pezizomycotina</taxon>
        <taxon>Dothideomycetes</taxon>
        <taxon>Pleosporomycetidae</taxon>
        <taxon>Gloniales</taxon>
        <taxon>Gloniaceae</taxon>
        <taxon>Glonium</taxon>
    </lineage>
</organism>
<reference evidence="2 3" key="1">
    <citation type="journal article" date="2016" name="Nat. Commun.">
        <title>Ectomycorrhizal ecology is imprinted in the genome of the dominant symbiotic fungus Cenococcum geophilum.</title>
        <authorList>
            <consortium name="DOE Joint Genome Institute"/>
            <person name="Peter M."/>
            <person name="Kohler A."/>
            <person name="Ohm R.A."/>
            <person name="Kuo A."/>
            <person name="Krutzmann J."/>
            <person name="Morin E."/>
            <person name="Arend M."/>
            <person name="Barry K.W."/>
            <person name="Binder M."/>
            <person name="Choi C."/>
            <person name="Clum A."/>
            <person name="Copeland A."/>
            <person name="Grisel N."/>
            <person name="Haridas S."/>
            <person name="Kipfer T."/>
            <person name="LaButti K."/>
            <person name="Lindquist E."/>
            <person name="Lipzen A."/>
            <person name="Maire R."/>
            <person name="Meier B."/>
            <person name="Mihaltcheva S."/>
            <person name="Molinier V."/>
            <person name="Murat C."/>
            <person name="Poggeler S."/>
            <person name="Quandt C.A."/>
            <person name="Sperisen C."/>
            <person name="Tritt A."/>
            <person name="Tisserant E."/>
            <person name="Crous P.W."/>
            <person name="Henrissat B."/>
            <person name="Nehls U."/>
            <person name="Egli S."/>
            <person name="Spatafora J.W."/>
            <person name="Grigoriev I.V."/>
            <person name="Martin F.M."/>
        </authorList>
    </citation>
    <scope>NUCLEOTIDE SEQUENCE [LARGE SCALE GENOMIC DNA]</scope>
    <source>
        <strain evidence="2 3">CBS 207.34</strain>
    </source>
</reference>
<accession>A0A8E2FDE1</accession>
<dbReference type="InterPro" id="IPR011008">
    <property type="entry name" value="Dimeric_a/b-barrel"/>
</dbReference>
<dbReference type="SUPFAM" id="SSF54909">
    <property type="entry name" value="Dimeric alpha+beta barrel"/>
    <property type="match status" value="1"/>
</dbReference>
<sequence>MSDVVNIVAIITPAPGKKELAQAALAELAQKVQENEPNCLQYQFFFHEETGEFISIERFKNMAALEFHRQQPYLAELKERAIKDQSLAKPLDIRVLTPTSGFTK</sequence>
<evidence type="ECO:0000313" key="2">
    <source>
        <dbReference type="EMBL" id="OCL14606.1"/>
    </source>
</evidence>
<dbReference type="PROSITE" id="PS51725">
    <property type="entry name" value="ABM"/>
    <property type="match status" value="1"/>
</dbReference>